<keyword evidence="2" id="KW-0132">Cell division</keyword>
<accession>A0A3E0TU14</accession>
<keyword evidence="1" id="KW-0963">Cytoplasm</keyword>
<keyword evidence="3" id="KW-0159">Chromosome partition</keyword>
<dbReference type="RefSeq" id="WP_116008541.1">
    <property type="nucleotide sequence ID" value="NZ_QUOU01000001.1"/>
</dbReference>
<evidence type="ECO:0000256" key="1">
    <source>
        <dbReference type="ARBA" id="ARBA00022490"/>
    </source>
</evidence>
<comment type="caution">
    <text evidence="5">The sequence shown here is derived from an EMBL/GenBank/DDBJ whole genome shotgun (WGS) entry which is preliminary data.</text>
</comment>
<dbReference type="InterPro" id="IPR005234">
    <property type="entry name" value="ScpB_csome_segregation"/>
</dbReference>
<evidence type="ECO:0000256" key="4">
    <source>
        <dbReference type="ARBA" id="ARBA00023306"/>
    </source>
</evidence>
<evidence type="ECO:0000256" key="3">
    <source>
        <dbReference type="ARBA" id="ARBA00022829"/>
    </source>
</evidence>
<dbReference type="PANTHER" id="PTHR34298">
    <property type="entry name" value="SEGREGATION AND CONDENSATION PROTEIN B"/>
    <property type="match status" value="1"/>
</dbReference>
<protein>
    <submittedName>
        <fullName evidence="5">SMC-Scp complex subunit ScpB</fullName>
    </submittedName>
</protein>
<dbReference type="GO" id="GO:0051301">
    <property type="term" value="P:cell division"/>
    <property type="evidence" value="ECO:0007669"/>
    <property type="project" value="UniProtKB-KW"/>
</dbReference>
<dbReference type="AlphaFoldDB" id="A0A3E0TU14"/>
<dbReference type="NCBIfam" id="TIGR00281">
    <property type="entry name" value="SMC-Scp complex subunit ScpB"/>
    <property type="match status" value="1"/>
</dbReference>
<evidence type="ECO:0000256" key="2">
    <source>
        <dbReference type="ARBA" id="ARBA00022618"/>
    </source>
</evidence>
<name>A0A3E0TU14_9GAMM</name>
<evidence type="ECO:0000313" key="5">
    <source>
        <dbReference type="EMBL" id="REL27462.1"/>
    </source>
</evidence>
<organism evidence="5 6">
    <name type="scientific">Thalassotalea euphylliae</name>
    <dbReference type="NCBI Taxonomy" id="1655234"/>
    <lineage>
        <taxon>Bacteria</taxon>
        <taxon>Pseudomonadati</taxon>
        <taxon>Pseudomonadota</taxon>
        <taxon>Gammaproteobacteria</taxon>
        <taxon>Alteromonadales</taxon>
        <taxon>Colwelliaceae</taxon>
        <taxon>Thalassotalea</taxon>
    </lineage>
</organism>
<dbReference type="Proteomes" id="UP000256478">
    <property type="component" value="Unassembled WGS sequence"/>
</dbReference>
<dbReference type="PIRSF" id="PIRSF019345">
    <property type="entry name" value="ScpB"/>
    <property type="match status" value="1"/>
</dbReference>
<dbReference type="SUPFAM" id="SSF46785">
    <property type="entry name" value="Winged helix' DNA-binding domain"/>
    <property type="match status" value="2"/>
</dbReference>
<dbReference type="InterPro" id="IPR036388">
    <property type="entry name" value="WH-like_DNA-bd_sf"/>
</dbReference>
<dbReference type="EMBL" id="QUOU01000001">
    <property type="protein sequence ID" value="REL27462.1"/>
    <property type="molecule type" value="Genomic_DNA"/>
</dbReference>
<dbReference type="Gene3D" id="1.10.10.10">
    <property type="entry name" value="Winged helix-like DNA-binding domain superfamily/Winged helix DNA-binding domain"/>
    <property type="match status" value="2"/>
</dbReference>
<dbReference type="GO" id="GO:0051304">
    <property type="term" value="P:chromosome separation"/>
    <property type="evidence" value="ECO:0007669"/>
    <property type="project" value="InterPro"/>
</dbReference>
<dbReference type="PANTHER" id="PTHR34298:SF2">
    <property type="entry name" value="SEGREGATION AND CONDENSATION PROTEIN B"/>
    <property type="match status" value="1"/>
</dbReference>
<proteinExistence type="predicted"/>
<evidence type="ECO:0000313" key="6">
    <source>
        <dbReference type="Proteomes" id="UP000256478"/>
    </source>
</evidence>
<reference evidence="5 6" key="1">
    <citation type="submission" date="2018-08" db="EMBL/GenBank/DDBJ databases">
        <title>Thalassotalea euphylliae genome.</title>
        <authorList>
            <person name="Summers S."/>
            <person name="Rice S.A."/>
            <person name="Freckelton M.L."/>
            <person name="Nedved B.T."/>
            <person name="Hadfield M.G."/>
        </authorList>
    </citation>
    <scope>NUCLEOTIDE SEQUENCE [LARGE SCALE GENOMIC DNA]</scope>
    <source>
        <strain evidence="5 6">H1</strain>
    </source>
</reference>
<keyword evidence="4" id="KW-0131">Cell cycle</keyword>
<dbReference type="OrthoDB" id="9806226at2"/>
<sequence length="208" mass="22992">MTTDIDAPASNNTTNNNTAKLSAMLEALIFAAEKPLTPKQLRSHIQEQTGRGFTLKAIKDELAELVTTYQHRGIQLAMVAGGYRFQTNTQVKPLIQSIQKEKTSKISPAMMETLAVIAYKQPITRAEIEEIRGVAVSSYIIKTLTERAWVKTDGYKEVPGRPALYVTTPEFLAYFGLNSLTQLPELMPISQADHASHAVEASLLEQES</sequence>
<dbReference type="Pfam" id="PF04079">
    <property type="entry name" value="SMC_ScpB"/>
    <property type="match status" value="1"/>
</dbReference>
<dbReference type="InterPro" id="IPR036390">
    <property type="entry name" value="WH_DNA-bd_sf"/>
</dbReference>
<gene>
    <name evidence="5" type="primary">scpB</name>
    <name evidence="5" type="ORF">DXX93_13430</name>
</gene>